<sequence>MQVSSRQIRDNRCNFIDLNEVKGLAVFPGCRISYEADADPTLFRYFVLDQRENELTSFIDIGFDVSVS</sequence>
<evidence type="ECO:0000313" key="2">
    <source>
        <dbReference type="Proteomes" id="UP001303046"/>
    </source>
</evidence>
<reference evidence="1 2" key="1">
    <citation type="submission" date="2023-08" db="EMBL/GenBank/DDBJ databases">
        <title>A Necator americanus chromosomal reference genome.</title>
        <authorList>
            <person name="Ilik V."/>
            <person name="Petrzelkova K.J."/>
            <person name="Pardy F."/>
            <person name="Fuh T."/>
            <person name="Niatou-Singa F.S."/>
            <person name="Gouil Q."/>
            <person name="Baker L."/>
            <person name="Ritchie M.E."/>
            <person name="Jex A.R."/>
            <person name="Gazzola D."/>
            <person name="Li H."/>
            <person name="Toshio Fujiwara R."/>
            <person name="Zhan B."/>
            <person name="Aroian R.V."/>
            <person name="Pafco B."/>
            <person name="Schwarz E.M."/>
        </authorList>
    </citation>
    <scope>NUCLEOTIDE SEQUENCE [LARGE SCALE GENOMIC DNA]</scope>
    <source>
        <strain evidence="1 2">Aroian</strain>
        <tissue evidence="1">Whole animal</tissue>
    </source>
</reference>
<organism evidence="1 2">
    <name type="scientific">Necator americanus</name>
    <name type="common">Human hookworm</name>
    <dbReference type="NCBI Taxonomy" id="51031"/>
    <lineage>
        <taxon>Eukaryota</taxon>
        <taxon>Metazoa</taxon>
        <taxon>Ecdysozoa</taxon>
        <taxon>Nematoda</taxon>
        <taxon>Chromadorea</taxon>
        <taxon>Rhabditida</taxon>
        <taxon>Rhabditina</taxon>
        <taxon>Rhabditomorpha</taxon>
        <taxon>Strongyloidea</taxon>
        <taxon>Ancylostomatidae</taxon>
        <taxon>Bunostominae</taxon>
        <taxon>Necator</taxon>
    </lineage>
</organism>
<proteinExistence type="predicted"/>
<dbReference type="Proteomes" id="UP001303046">
    <property type="component" value="Unassembled WGS sequence"/>
</dbReference>
<keyword evidence="2" id="KW-1185">Reference proteome</keyword>
<gene>
    <name evidence="1" type="primary">Necator_chrI.g657</name>
    <name evidence="1" type="ORF">RB195_004535</name>
</gene>
<accession>A0ABR1BM46</accession>
<evidence type="ECO:0000313" key="1">
    <source>
        <dbReference type="EMBL" id="KAK6726270.1"/>
    </source>
</evidence>
<comment type="caution">
    <text evidence="1">The sequence shown here is derived from an EMBL/GenBank/DDBJ whole genome shotgun (WGS) entry which is preliminary data.</text>
</comment>
<dbReference type="EMBL" id="JAVFWL010000001">
    <property type="protein sequence ID" value="KAK6726270.1"/>
    <property type="molecule type" value="Genomic_DNA"/>
</dbReference>
<protein>
    <submittedName>
        <fullName evidence="1">Uncharacterized protein</fullName>
    </submittedName>
</protein>
<name>A0ABR1BM46_NECAM</name>